<evidence type="ECO:0000313" key="2">
    <source>
        <dbReference type="EMBL" id="PRQ06755.1"/>
    </source>
</evidence>
<comment type="caution">
    <text evidence="2">The sequence shown here is derived from an EMBL/GenBank/DDBJ whole genome shotgun (WGS) entry which is preliminary data.</text>
</comment>
<dbReference type="AlphaFoldDB" id="A0A2S9YNU0"/>
<feature type="domain" description="PpiC" evidence="1">
    <location>
        <begin position="137"/>
        <end position="247"/>
    </location>
</feature>
<dbReference type="EMBL" id="PVNL01000069">
    <property type="protein sequence ID" value="PRQ06755.1"/>
    <property type="molecule type" value="Genomic_DNA"/>
</dbReference>
<dbReference type="InterPro" id="IPR000297">
    <property type="entry name" value="PPIase_PpiC"/>
</dbReference>
<dbReference type="GO" id="GO:0003755">
    <property type="term" value="F:peptidyl-prolyl cis-trans isomerase activity"/>
    <property type="evidence" value="ECO:0007669"/>
    <property type="project" value="InterPro"/>
</dbReference>
<evidence type="ECO:0000259" key="1">
    <source>
        <dbReference type="Pfam" id="PF13145"/>
    </source>
</evidence>
<name>A0A2S9YNU0_9BACT</name>
<evidence type="ECO:0000313" key="3">
    <source>
        <dbReference type="Proteomes" id="UP000238823"/>
    </source>
</evidence>
<proteinExistence type="predicted"/>
<protein>
    <recommendedName>
        <fullName evidence="1">PpiC domain-containing protein</fullName>
    </recommendedName>
</protein>
<gene>
    <name evidence="2" type="ORF">ENSA7_36310</name>
</gene>
<sequence length="279" mass="30616">MTAPPLCARSRRLSKGAIGLAVTSVVMLAACEATIEGVPAGAVARVGEVVVETAQVEASQAQLDAFGQARFRGPDGQRALVAAIINEELLVQEARDAGLTDHPRVEWAVLEELAQLQLAAMLERRLPRAEVAADTPALRARYERERERFATPERRRMRVVRVQTWEQGERDLARLGAGELRLDELGAVVRTPLMKRDDAEFPAYHRVLFDPKLGVGDVVPSPVLSGQVLMIGEVDEIVPAGLLAFEDPEVQEQLVEAEREARLVAVEAELHAELAKRFQ</sequence>
<accession>A0A2S9YNU0</accession>
<dbReference type="Pfam" id="PF13145">
    <property type="entry name" value="Rotamase_2"/>
    <property type="match status" value="1"/>
</dbReference>
<dbReference type="Proteomes" id="UP000238823">
    <property type="component" value="Unassembled WGS sequence"/>
</dbReference>
<organism evidence="2 3">
    <name type="scientific">Enhygromyxa salina</name>
    <dbReference type="NCBI Taxonomy" id="215803"/>
    <lineage>
        <taxon>Bacteria</taxon>
        <taxon>Pseudomonadati</taxon>
        <taxon>Myxococcota</taxon>
        <taxon>Polyangia</taxon>
        <taxon>Nannocystales</taxon>
        <taxon>Nannocystaceae</taxon>
        <taxon>Enhygromyxa</taxon>
    </lineage>
</organism>
<reference evidence="2 3" key="1">
    <citation type="submission" date="2018-03" db="EMBL/GenBank/DDBJ databases">
        <title>Draft Genome Sequences of the Obligatory Marine Myxobacteria Enhygromyxa salina SWB007.</title>
        <authorList>
            <person name="Poehlein A."/>
            <person name="Moghaddam J.A."/>
            <person name="Harms H."/>
            <person name="Alanjari M."/>
            <person name="Koenig G.M."/>
            <person name="Daniel R."/>
            <person name="Schaeberle T.F."/>
        </authorList>
    </citation>
    <scope>NUCLEOTIDE SEQUENCE [LARGE SCALE GENOMIC DNA]</scope>
    <source>
        <strain evidence="2 3">SWB007</strain>
    </source>
</reference>